<dbReference type="PRINTS" id="PR01546">
    <property type="entry name" value="YEAST73DUF"/>
</dbReference>
<gene>
    <name evidence="7" type="ORF">GSLYS_00006162001</name>
</gene>
<comment type="caution">
    <text evidence="7">The sequence shown here is derived from an EMBL/GenBank/DDBJ whole genome shotgun (WGS) entry which is preliminary data.</text>
</comment>
<keyword evidence="8" id="KW-1185">Reference proteome</keyword>
<sequence>MAAEVREAEQIVNVSDSESGQSDFIETEIPGKSNNSLLVASDEFDDISYEELNNGALQAAPMGTINALVKRKVKRQHSIIESDGRQSTVSEDDIANDVENESSEISGDDTQDDNLVLESNLADLSLQESGSLPLEIPSPHLISSTNSETDYVNSIEWKQQKKHIFILSDSGKPIYSRHGSEDKLVTIMGVMQALVSFVADSDKDNLRSIVAGDHRFVFMTRDHLTFVGVTRGKESTQQMLLQLTYMYNQVISVLTLSTLTRIFKSHRNYDLRRTLSGAEKFFDNLLNLMDVEPGLLLSSVRCLPLDSAVRDNISQTIVQYAKVKDLVFALIIAHNQLVAVVRMKKYYLHPMDLHLILNLINASESFKAAESWTPICLPKFDAAGFLQAHVSYLDDECHTCLLLLSVDIEAFYVLSECKAKIQEKLKKYNALAAINNSLRRNSYSIQQCSINDLRHFLYKARSTSQYTSPELEAPYNTKEEQERLFGLYYYLHDRIHTSGRPLKILFHVGPYETLLGWVTPGFELFAVFGPLVTKITAIHAVNKLLRWIKKEEDRLFILSSVTF</sequence>
<dbReference type="Pfam" id="PF19037">
    <property type="entry name" value="Fuz_longin_2"/>
    <property type="match status" value="1"/>
</dbReference>
<comment type="similarity">
    <text evidence="1 2">Belongs to the MON1/SAND family.</text>
</comment>
<dbReference type="GO" id="GO:0006623">
    <property type="term" value="P:protein targeting to vacuole"/>
    <property type="evidence" value="ECO:0007669"/>
    <property type="project" value="UniProtKB-UniRule"/>
</dbReference>
<organism evidence="7 8">
    <name type="scientific">Lymnaea stagnalis</name>
    <name type="common">Great pond snail</name>
    <name type="synonym">Helix stagnalis</name>
    <dbReference type="NCBI Taxonomy" id="6523"/>
    <lineage>
        <taxon>Eukaryota</taxon>
        <taxon>Metazoa</taxon>
        <taxon>Spiralia</taxon>
        <taxon>Lophotrochozoa</taxon>
        <taxon>Mollusca</taxon>
        <taxon>Gastropoda</taxon>
        <taxon>Heterobranchia</taxon>
        <taxon>Euthyneura</taxon>
        <taxon>Panpulmonata</taxon>
        <taxon>Hygrophila</taxon>
        <taxon>Lymnaeoidea</taxon>
        <taxon>Lymnaeidae</taxon>
        <taxon>Lymnaea</taxon>
    </lineage>
</organism>
<dbReference type="InterPro" id="IPR043971">
    <property type="entry name" value="FUZ/MON1/HPS1_longin_2"/>
</dbReference>
<dbReference type="InterPro" id="IPR043972">
    <property type="entry name" value="FUZ/MON1/HPS1_longin_1"/>
</dbReference>
<protein>
    <recommendedName>
        <fullName evidence="2">Vacuolar fusion protein MON1 homolog</fullName>
    </recommendedName>
</protein>
<dbReference type="GO" id="GO:0035658">
    <property type="term" value="C:Mon1-Ccz1 complex"/>
    <property type="evidence" value="ECO:0007669"/>
    <property type="project" value="TreeGrafter"/>
</dbReference>
<feature type="domain" description="FUZ/MON1/HPS1 first Longin" evidence="4">
    <location>
        <begin position="162"/>
        <end position="285"/>
    </location>
</feature>
<feature type="domain" description="FUZ/MON1/HPS1 third Longin" evidence="6">
    <location>
        <begin position="452"/>
        <end position="552"/>
    </location>
</feature>
<evidence type="ECO:0000313" key="7">
    <source>
        <dbReference type="EMBL" id="CAL1532083.1"/>
    </source>
</evidence>
<evidence type="ECO:0000259" key="5">
    <source>
        <dbReference type="Pfam" id="PF19037"/>
    </source>
</evidence>
<evidence type="ECO:0000313" key="8">
    <source>
        <dbReference type="Proteomes" id="UP001497497"/>
    </source>
</evidence>
<dbReference type="InterPro" id="IPR043970">
    <property type="entry name" value="FUZ/MON1/HPS1_longin_3"/>
</dbReference>
<dbReference type="Pfam" id="PF19038">
    <property type="entry name" value="Fuz_longin_3"/>
    <property type="match status" value="1"/>
</dbReference>
<reference evidence="7 8" key="1">
    <citation type="submission" date="2024-04" db="EMBL/GenBank/DDBJ databases">
        <authorList>
            <consortium name="Genoscope - CEA"/>
            <person name="William W."/>
        </authorList>
    </citation>
    <scope>NUCLEOTIDE SEQUENCE [LARGE SCALE GENOMIC DNA]</scope>
</reference>
<evidence type="ECO:0000259" key="4">
    <source>
        <dbReference type="Pfam" id="PF19036"/>
    </source>
</evidence>
<proteinExistence type="inferred from homology"/>
<dbReference type="InterPro" id="IPR004353">
    <property type="entry name" value="Mon1"/>
</dbReference>
<dbReference type="Proteomes" id="UP001497497">
    <property type="component" value="Unassembled WGS sequence"/>
</dbReference>
<evidence type="ECO:0000256" key="3">
    <source>
        <dbReference type="SAM" id="MobiDB-lite"/>
    </source>
</evidence>
<dbReference type="Pfam" id="PF19036">
    <property type="entry name" value="Fuz_longin_1"/>
    <property type="match status" value="1"/>
</dbReference>
<dbReference type="PANTHER" id="PTHR13027">
    <property type="entry name" value="SAND PROTEIN-RELATED"/>
    <property type="match status" value="1"/>
</dbReference>
<feature type="region of interest" description="Disordered" evidence="3">
    <location>
        <begin position="1"/>
        <end position="29"/>
    </location>
</feature>
<comment type="function">
    <text evidence="2">Plays an important role in membrane trafficking through the secretory apparatus.</text>
</comment>
<feature type="compositionally biased region" description="Polar residues" evidence="3">
    <location>
        <begin position="12"/>
        <end position="24"/>
    </location>
</feature>
<dbReference type="EMBL" id="CAXITT010000105">
    <property type="protein sequence ID" value="CAL1532083.1"/>
    <property type="molecule type" value="Genomic_DNA"/>
</dbReference>
<accession>A0AAV2HFC8</accession>
<dbReference type="PANTHER" id="PTHR13027:SF7">
    <property type="entry name" value="VACUOLAR FUSION PROTEIN MON1 HOMOLOG"/>
    <property type="match status" value="1"/>
</dbReference>
<name>A0AAV2HFC8_LYMST</name>
<evidence type="ECO:0000256" key="2">
    <source>
        <dbReference type="RuleBase" id="RU367048"/>
    </source>
</evidence>
<dbReference type="InterPro" id="IPR011012">
    <property type="entry name" value="Longin-like_dom_sf"/>
</dbReference>
<dbReference type="AlphaFoldDB" id="A0AAV2HFC8"/>
<dbReference type="SUPFAM" id="SSF64356">
    <property type="entry name" value="SNARE-like"/>
    <property type="match status" value="1"/>
</dbReference>
<evidence type="ECO:0000259" key="6">
    <source>
        <dbReference type="Pfam" id="PF19038"/>
    </source>
</evidence>
<feature type="domain" description="FUZ/MON1/HPS1 second Longin" evidence="5">
    <location>
        <begin position="324"/>
        <end position="421"/>
    </location>
</feature>
<dbReference type="GO" id="GO:0016192">
    <property type="term" value="P:vesicle-mediated transport"/>
    <property type="evidence" value="ECO:0007669"/>
    <property type="project" value="InterPro"/>
</dbReference>
<evidence type="ECO:0000256" key="1">
    <source>
        <dbReference type="ARBA" id="ARBA00008968"/>
    </source>
</evidence>